<evidence type="ECO:0000256" key="1">
    <source>
        <dbReference type="SAM" id="Phobius"/>
    </source>
</evidence>
<comment type="caution">
    <text evidence="2">The sequence shown here is derived from an EMBL/GenBank/DDBJ whole genome shotgun (WGS) entry which is preliminary data.</text>
</comment>
<gene>
    <name evidence="2" type="ORF">I5M32_15620</name>
</gene>
<evidence type="ECO:0000313" key="3">
    <source>
        <dbReference type="Proteomes" id="UP000660024"/>
    </source>
</evidence>
<dbReference type="EMBL" id="JAEHFY010000030">
    <property type="protein sequence ID" value="MBK0384396.1"/>
    <property type="molecule type" value="Genomic_DNA"/>
</dbReference>
<accession>A0ABS1BNV2</accession>
<feature type="transmembrane region" description="Helical" evidence="1">
    <location>
        <begin position="101"/>
        <end position="122"/>
    </location>
</feature>
<keyword evidence="3" id="KW-1185">Reference proteome</keyword>
<dbReference type="RefSeq" id="WP_200588021.1">
    <property type="nucleotide sequence ID" value="NZ_JAEHFY010000030.1"/>
</dbReference>
<evidence type="ECO:0000313" key="2">
    <source>
        <dbReference type="EMBL" id="MBK0384396.1"/>
    </source>
</evidence>
<name>A0ABS1BNV2_9SPHI</name>
<feature type="transmembrane region" description="Helical" evidence="1">
    <location>
        <begin position="73"/>
        <end position="94"/>
    </location>
</feature>
<feature type="transmembrane region" description="Helical" evidence="1">
    <location>
        <begin position="21"/>
        <end position="42"/>
    </location>
</feature>
<keyword evidence="1" id="KW-0812">Transmembrane</keyword>
<evidence type="ECO:0008006" key="4">
    <source>
        <dbReference type="Google" id="ProtNLM"/>
    </source>
</evidence>
<reference evidence="2 3" key="1">
    <citation type="submission" date="2020-12" db="EMBL/GenBank/DDBJ databases">
        <title>Bacterial novel species Pedobacter sp. SD-b isolated from soil.</title>
        <authorList>
            <person name="Jung H.-Y."/>
        </authorList>
    </citation>
    <scope>NUCLEOTIDE SEQUENCE [LARGE SCALE GENOMIC DNA]</scope>
    <source>
        <strain evidence="2 3">SD-b</strain>
    </source>
</reference>
<sequence length="161" mass="18615">MKNNDALLFNESYQGSIKECLIIAILATLAMSVFSILMANLYKKEFREPNLLAKLFEHHLKDSPRWLSITSGYIIHFLVGFVFTSVQLYVYLLIAPVWYNAIILGIINGIIACIIWYITILVYSDVLFIKVGNFLYQLIFAHIIFSMVIMLMYILPRLPQL</sequence>
<feature type="transmembrane region" description="Helical" evidence="1">
    <location>
        <begin position="134"/>
        <end position="155"/>
    </location>
</feature>
<proteinExistence type="predicted"/>
<dbReference type="Proteomes" id="UP000660024">
    <property type="component" value="Unassembled WGS sequence"/>
</dbReference>
<keyword evidence="1" id="KW-1133">Transmembrane helix</keyword>
<keyword evidence="1" id="KW-0472">Membrane</keyword>
<protein>
    <recommendedName>
        <fullName evidence="4">DUF1440 domain-containing protein</fullName>
    </recommendedName>
</protein>
<organism evidence="2 3">
    <name type="scientific">Pedobacter segetis</name>
    <dbReference type="NCBI Taxonomy" id="2793069"/>
    <lineage>
        <taxon>Bacteria</taxon>
        <taxon>Pseudomonadati</taxon>
        <taxon>Bacteroidota</taxon>
        <taxon>Sphingobacteriia</taxon>
        <taxon>Sphingobacteriales</taxon>
        <taxon>Sphingobacteriaceae</taxon>
        <taxon>Pedobacter</taxon>
    </lineage>
</organism>